<sequence>MSSQMSEVDSLTGGVADTLAVEIRGVHKWFGRSHILRGMDLAIPEGSLAVVLGPSGTGKSVLIQHITGIVRPDQGEVLVRGRALSRMSRSEVLKLRTDIGVMFQDGALFSSMDVFENVAFPLRQHTDLNDSEVHDVVSEHLAAVGLSDAGRRFPSQLSGGMKKRAGLARALVLDPGIVICDEPDSGLDPVRTALLADLLRERHAELGGTMIVVTHNMPLARRVADYAAVLWQGGVVESGPAEVIFNSSNEFVAQFVSSSKVGPLGMD</sequence>
<dbReference type="GO" id="GO:0016887">
    <property type="term" value="F:ATP hydrolysis activity"/>
    <property type="evidence" value="ECO:0007669"/>
    <property type="project" value="InterPro"/>
</dbReference>
<dbReference type="Gene3D" id="3.40.50.300">
    <property type="entry name" value="P-loop containing nucleotide triphosphate hydrolases"/>
    <property type="match status" value="1"/>
</dbReference>
<feature type="domain" description="ABC transporter" evidence="4">
    <location>
        <begin position="21"/>
        <end position="257"/>
    </location>
</feature>
<evidence type="ECO:0000256" key="3">
    <source>
        <dbReference type="ARBA" id="ARBA00022840"/>
    </source>
</evidence>
<gene>
    <name evidence="5" type="primary">mkl_2</name>
    <name evidence="5" type="ORF">DSM112329_04220</name>
</gene>
<dbReference type="InterPro" id="IPR003439">
    <property type="entry name" value="ABC_transporter-like_ATP-bd"/>
</dbReference>
<dbReference type="PANTHER" id="PTHR43023:SF6">
    <property type="entry name" value="INTERMEMBRANE PHOSPHOLIPID TRANSPORT SYSTEM ATP-BINDING PROTEIN MLAF"/>
    <property type="match status" value="1"/>
</dbReference>
<dbReference type="PANTHER" id="PTHR43023">
    <property type="entry name" value="PROTEIN TRIGALACTOSYLDIACYLGLYCEROL 3, CHLOROPLASTIC"/>
    <property type="match status" value="1"/>
</dbReference>
<dbReference type="PROSITE" id="PS50893">
    <property type="entry name" value="ABC_TRANSPORTER_2"/>
    <property type="match status" value="1"/>
</dbReference>
<dbReference type="PROSITE" id="PS00211">
    <property type="entry name" value="ABC_TRANSPORTER_1"/>
    <property type="match status" value="1"/>
</dbReference>
<keyword evidence="2" id="KW-0547">Nucleotide-binding</keyword>
<evidence type="ECO:0000256" key="1">
    <source>
        <dbReference type="ARBA" id="ARBA00022448"/>
    </source>
</evidence>
<evidence type="ECO:0000313" key="5">
    <source>
        <dbReference type="EMBL" id="XAY07339.1"/>
    </source>
</evidence>
<dbReference type="SUPFAM" id="SSF52540">
    <property type="entry name" value="P-loop containing nucleoside triphosphate hydrolases"/>
    <property type="match status" value="1"/>
</dbReference>
<dbReference type="SMART" id="SM00382">
    <property type="entry name" value="AAA"/>
    <property type="match status" value="1"/>
</dbReference>
<dbReference type="EMBL" id="CP114014">
    <property type="protein sequence ID" value="XAY07339.1"/>
    <property type="molecule type" value="Genomic_DNA"/>
</dbReference>
<dbReference type="GO" id="GO:0005524">
    <property type="term" value="F:ATP binding"/>
    <property type="evidence" value="ECO:0007669"/>
    <property type="project" value="UniProtKB-KW"/>
</dbReference>
<dbReference type="RefSeq" id="WP_354698537.1">
    <property type="nucleotide sequence ID" value="NZ_CP114014.1"/>
</dbReference>
<dbReference type="InterPro" id="IPR017871">
    <property type="entry name" value="ABC_transporter-like_CS"/>
</dbReference>
<evidence type="ECO:0000259" key="4">
    <source>
        <dbReference type="PROSITE" id="PS50893"/>
    </source>
</evidence>
<accession>A0AAU7B177</accession>
<keyword evidence="1" id="KW-0813">Transport</keyword>
<dbReference type="InterPro" id="IPR027417">
    <property type="entry name" value="P-loop_NTPase"/>
</dbReference>
<keyword evidence="3 5" id="KW-0067">ATP-binding</keyword>
<dbReference type="KEGG" id="parq:DSM112329_04220"/>
<name>A0AAU7B177_9ACTN</name>
<proteinExistence type="predicted"/>
<protein>
    <submittedName>
        <fullName evidence="5">Ribonucleotide transport ATP-binding protein mkl</fullName>
    </submittedName>
</protein>
<evidence type="ECO:0000256" key="2">
    <source>
        <dbReference type="ARBA" id="ARBA00022741"/>
    </source>
</evidence>
<organism evidence="5">
    <name type="scientific">Paraconexibacter sp. AEG42_29</name>
    <dbReference type="NCBI Taxonomy" id="2997339"/>
    <lineage>
        <taxon>Bacteria</taxon>
        <taxon>Bacillati</taxon>
        <taxon>Actinomycetota</taxon>
        <taxon>Thermoleophilia</taxon>
        <taxon>Solirubrobacterales</taxon>
        <taxon>Paraconexibacteraceae</taxon>
        <taxon>Paraconexibacter</taxon>
    </lineage>
</organism>
<dbReference type="AlphaFoldDB" id="A0AAU7B177"/>
<dbReference type="Pfam" id="PF00005">
    <property type="entry name" value="ABC_tran"/>
    <property type="match status" value="1"/>
</dbReference>
<dbReference type="InterPro" id="IPR003593">
    <property type="entry name" value="AAA+_ATPase"/>
</dbReference>
<reference evidence="5" key="1">
    <citation type="submission" date="2022-12" db="EMBL/GenBank/DDBJ databases">
        <title>Paraconexibacter alkalitolerans sp. nov. and Baekduia alba sp. nov., isolated from soil and emended description of the genera Paraconexibacter (Chun et al., 2020) and Baekduia (An et al., 2020).</title>
        <authorList>
            <person name="Vieira S."/>
            <person name="Huber K.J."/>
            <person name="Geppert A."/>
            <person name="Wolf J."/>
            <person name="Neumann-Schaal M."/>
            <person name="Muesken M."/>
            <person name="Overmann J."/>
        </authorList>
    </citation>
    <scope>NUCLEOTIDE SEQUENCE</scope>
    <source>
        <strain evidence="5">AEG42_29</strain>
    </source>
</reference>